<feature type="domain" description="Pseudouridine synthase RsuA/RluA-like" evidence="3">
    <location>
        <begin position="13"/>
        <end position="153"/>
    </location>
</feature>
<comment type="similarity">
    <text evidence="1">Belongs to the pseudouridine synthase RluA family.</text>
</comment>
<dbReference type="RefSeq" id="WP_015711129.1">
    <property type="nucleotide sequence ID" value="NC_015577.1"/>
</dbReference>
<dbReference type="GO" id="GO:0009982">
    <property type="term" value="F:pseudouridine synthase activity"/>
    <property type="evidence" value="ECO:0007669"/>
    <property type="project" value="InterPro"/>
</dbReference>
<reference evidence="5" key="1">
    <citation type="submission" date="2009-12" db="EMBL/GenBank/DDBJ databases">
        <title>Complete sequence of Treponema azotonutricium strain ZAS-9.</title>
        <authorList>
            <person name="Tetu S.G."/>
            <person name="Matson E."/>
            <person name="Ren Q."/>
            <person name="Seshadri R."/>
            <person name="Elbourne L."/>
            <person name="Hassan K.A."/>
            <person name="Durkin A."/>
            <person name="Radune D."/>
            <person name="Mohamoud Y."/>
            <person name="Shay R."/>
            <person name="Jin S."/>
            <person name="Zhang X."/>
            <person name="Lucey K."/>
            <person name="Ballor N.R."/>
            <person name="Ottesen E."/>
            <person name="Rosenthal R."/>
            <person name="Allen A."/>
            <person name="Leadbetter J.R."/>
            <person name="Paulsen I.T."/>
        </authorList>
    </citation>
    <scope>NUCLEOTIDE SEQUENCE [LARGE SCALE GENOMIC DNA]</scope>
    <source>
        <strain evidence="5">ATCC BAA-888 / DSM 13862 / ZAS-9</strain>
    </source>
</reference>
<dbReference type="CDD" id="cd02869">
    <property type="entry name" value="PseudoU_synth_RluA_like"/>
    <property type="match status" value="1"/>
</dbReference>
<dbReference type="EMBL" id="CP001841">
    <property type="protein sequence ID" value="AEF81154.1"/>
    <property type="molecule type" value="Genomic_DNA"/>
</dbReference>
<evidence type="ECO:0000313" key="5">
    <source>
        <dbReference type="Proteomes" id="UP000009222"/>
    </source>
</evidence>
<dbReference type="InterPro" id="IPR006145">
    <property type="entry name" value="PsdUridine_synth_RsuA/RluA"/>
</dbReference>
<name>F5Y9I9_LEAAZ</name>
<dbReference type="EC" id="5.4.99.-" evidence="4"/>
<dbReference type="OrthoDB" id="305739at2"/>
<evidence type="ECO:0000259" key="3">
    <source>
        <dbReference type="Pfam" id="PF00849"/>
    </source>
</evidence>
<dbReference type="eggNOG" id="COG0564">
    <property type="taxonomic scope" value="Bacteria"/>
</dbReference>
<sequence length="221" mass="24391">MKDLSILFENKDCLVINKPAGLAVQGGEGIKTSLDSLLAENYDPRPLLVHRLDRDTSGVILVAKNKEAAARFSSYFAERSQGSQIRKLYLGICSKTPQPSSGVIRLPLEIKGKTKESETRYRLVSENPGIPCSLLELELGSGRMHQIRRHLAQINCPILGDDKYGDFGLNKTLHKSIGLKRLLLHASRLIIPEEGIDITAPLPEYFAPFSLTLAGVFSHDT</sequence>
<dbReference type="GO" id="GO:0006396">
    <property type="term" value="P:RNA processing"/>
    <property type="evidence" value="ECO:0007669"/>
    <property type="project" value="UniProtKB-ARBA"/>
</dbReference>
<dbReference type="InterPro" id="IPR006224">
    <property type="entry name" value="PsdUridine_synth_RluA-like_CS"/>
</dbReference>
<evidence type="ECO:0000256" key="2">
    <source>
        <dbReference type="ARBA" id="ARBA00023235"/>
    </source>
</evidence>
<dbReference type="HOGENOM" id="CLU_016902_11_4_12"/>
<dbReference type="InParanoid" id="F5Y9I9"/>
<dbReference type="GO" id="GO:0001522">
    <property type="term" value="P:pseudouridine synthesis"/>
    <property type="evidence" value="ECO:0007669"/>
    <property type="project" value="InterPro"/>
</dbReference>
<dbReference type="Proteomes" id="UP000009222">
    <property type="component" value="Chromosome"/>
</dbReference>
<keyword evidence="5" id="KW-1185">Reference proteome</keyword>
<dbReference type="GO" id="GO:0003723">
    <property type="term" value="F:RNA binding"/>
    <property type="evidence" value="ECO:0007669"/>
    <property type="project" value="InterPro"/>
</dbReference>
<proteinExistence type="inferred from homology"/>
<dbReference type="KEGG" id="taz:TREAZ_0850"/>
<dbReference type="InterPro" id="IPR050188">
    <property type="entry name" value="RluA_PseudoU_synthase"/>
</dbReference>
<dbReference type="InterPro" id="IPR020103">
    <property type="entry name" value="PsdUridine_synth_cat_dom_sf"/>
</dbReference>
<accession>F5Y9I9</accession>
<evidence type="ECO:0000256" key="1">
    <source>
        <dbReference type="ARBA" id="ARBA00010876"/>
    </source>
</evidence>
<dbReference type="AlphaFoldDB" id="F5Y9I9"/>
<gene>
    <name evidence="4" type="ordered locus">TREAZ_0850</name>
</gene>
<dbReference type="PANTHER" id="PTHR21600:SF83">
    <property type="entry name" value="PSEUDOURIDYLATE SYNTHASE RPUSD4, MITOCHONDRIAL"/>
    <property type="match status" value="1"/>
</dbReference>
<keyword evidence="2 4" id="KW-0413">Isomerase</keyword>
<dbReference type="GO" id="GO:0140098">
    <property type="term" value="F:catalytic activity, acting on RNA"/>
    <property type="evidence" value="ECO:0007669"/>
    <property type="project" value="UniProtKB-ARBA"/>
</dbReference>
<dbReference type="PROSITE" id="PS01129">
    <property type="entry name" value="PSI_RLU"/>
    <property type="match status" value="1"/>
</dbReference>
<dbReference type="SUPFAM" id="SSF55120">
    <property type="entry name" value="Pseudouridine synthase"/>
    <property type="match status" value="1"/>
</dbReference>
<evidence type="ECO:0000313" key="4">
    <source>
        <dbReference type="EMBL" id="AEF81154.1"/>
    </source>
</evidence>
<reference evidence="4 5" key="2">
    <citation type="journal article" date="2011" name="ISME J.">
        <title>RNA-seq reveals cooperative metabolic interactions between two termite-gut spirochete species in co-culture.</title>
        <authorList>
            <person name="Rosenthal A.Z."/>
            <person name="Matson E.G."/>
            <person name="Eldar A."/>
            <person name="Leadbetter J.R."/>
        </authorList>
    </citation>
    <scope>NUCLEOTIDE SEQUENCE [LARGE SCALE GENOMIC DNA]</scope>
    <source>
        <strain evidence="5">ATCC BAA-888 / DSM 13862 / ZAS-9</strain>
    </source>
</reference>
<organism evidence="4 5">
    <name type="scientific">Leadbettera azotonutricia (strain ATCC BAA-888 / DSM 13862 / ZAS-9)</name>
    <name type="common">Treponema azotonutricium</name>
    <dbReference type="NCBI Taxonomy" id="545695"/>
    <lineage>
        <taxon>Bacteria</taxon>
        <taxon>Pseudomonadati</taxon>
        <taxon>Spirochaetota</taxon>
        <taxon>Spirochaetia</taxon>
        <taxon>Spirochaetales</taxon>
        <taxon>Breznakiellaceae</taxon>
        <taxon>Leadbettera</taxon>
    </lineage>
</organism>
<dbReference type="Pfam" id="PF00849">
    <property type="entry name" value="PseudoU_synth_2"/>
    <property type="match status" value="1"/>
</dbReference>
<protein>
    <submittedName>
        <fullName evidence="4">Ribosomal large subunit pseudouridine synthase C</fullName>
        <ecNumber evidence="4">5.4.99.-</ecNumber>
    </submittedName>
</protein>
<dbReference type="Gene3D" id="3.30.2350.10">
    <property type="entry name" value="Pseudouridine synthase"/>
    <property type="match status" value="1"/>
</dbReference>
<dbReference type="STRING" id="545695.TREAZ_0850"/>
<dbReference type="PANTHER" id="PTHR21600">
    <property type="entry name" value="MITOCHONDRIAL RNA PSEUDOURIDINE SYNTHASE"/>
    <property type="match status" value="1"/>
</dbReference>